<evidence type="ECO:0000256" key="2">
    <source>
        <dbReference type="ARBA" id="ARBA00006228"/>
    </source>
</evidence>
<feature type="transmembrane region" description="Helical" evidence="8">
    <location>
        <begin position="34"/>
        <end position="51"/>
    </location>
</feature>
<sequence>MDMRGKYKSYIRFVVYMFIFWLLITQIYTMKFLIMGAAASFVVAWICMPLFTIRNLSQTKQYFVFDVSLVKFFAYFIWLMKELVLANLDVTKAVMQKTVRIEPKVICFRVNFDNPLAIALLANSITLTPGTITLHVNKSNVYEIHALTRTAAQGILDGSMAKKVAWLYDYDDTVEILDTNTVTPHSNCSGKESVVKKL</sequence>
<keyword evidence="3" id="KW-0813">Transport</keyword>
<accession>A0A1G6BSH7</accession>
<keyword evidence="10" id="KW-1185">Reference proteome</keyword>
<evidence type="ECO:0000256" key="5">
    <source>
        <dbReference type="ARBA" id="ARBA00022692"/>
    </source>
</evidence>
<dbReference type="Proteomes" id="UP000199228">
    <property type="component" value="Unassembled WGS sequence"/>
</dbReference>
<evidence type="ECO:0000256" key="4">
    <source>
        <dbReference type="ARBA" id="ARBA00022475"/>
    </source>
</evidence>
<reference evidence="9 10" key="1">
    <citation type="submission" date="2016-10" db="EMBL/GenBank/DDBJ databases">
        <authorList>
            <person name="de Groot N.N."/>
        </authorList>
    </citation>
    <scope>NUCLEOTIDE SEQUENCE [LARGE SCALE GENOMIC DNA]</scope>
    <source>
        <strain evidence="9 10">DSM 3217</strain>
    </source>
</reference>
<name>A0A1G6BSH7_EUBOX</name>
<keyword evidence="7 8" id="KW-0472">Membrane</keyword>
<comment type="subcellular location">
    <subcellularLocation>
        <location evidence="1">Cell membrane</location>
        <topology evidence="1">Multi-pass membrane protein</topology>
    </subcellularLocation>
</comment>
<evidence type="ECO:0000256" key="8">
    <source>
        <dbReference type="SAM" id="Phobius"/>
    </source>
</evidence>
<feature type="transmembrane region" description="Helical" evidence="8">
    <location>
        <begin position="63"/>
        <end position="80"/>
    </location>
</feature>
<evidence type="ECO:0000313" key="10">
    <source>
        <dbReference type="Proteomes" id="UP000199228"/>
    </source>
</evidence>
<dbReference type="EMBL" id="FMXR01000012">
    <property type="protein sequence ID" value="SDB23487.1"/>
    <property type="molecule type" value="Genomic_DNA"/>
</dbReference>
<dbReference type="PANTHER" id="PTHR34584">
    <property type="entry name" value="NA(+)/H(+) ANTIPORTER SUBUNIT E1"/>
    <property type="match status" value="1"/>
</dbReference>
<feature type="transmembrane region" description="Helical" evidence="8">
    <location>
        <begin position="9"/>
        <end position="28"/>
    </location>
</feature>
<dbReference type="GO" id="GO:0008324">
    <property type="term" value="F:monoatomic cation transmembrane transporter activity"/>
    <property type="evidence" value="ECO:0007669"/>
    <property type="project" value="InterPro"/>
</dbReference>
<evidence type="ECO:0000256" key="7">
    <source>
        <dbReference type="ARBA" id="ARBA00023136"/>
    </source>
</evidence>
<gene>
    <name evidence="9" type="ORF">SAMN02910417_01748</name>
</gene>
<dbReference type="InterPro" id="IPR002758">
    <property type="entry name" value="Cation_antiport_E"/>
</dbReference>
<evidence type="ECO:0000313" key="9">
    <source>
        <dbReference type="EMBL" id="SDB23487.1"/>
    </source>
</evidence>
<comment type="similarity">
    <text evidence="2">Belongs to the CPA3 antiporters (TC 2.A.63) subunit E family.</text>
</comment>
<dbReference type="Pfam" id="PF01899">
    <property type="entry name" value="MNHE"/>
    <property type="match status" value="1"/>
</dbReference>
<keyword evidence="5 8" id="KW-0812">Transmembrane</keyword>
<dbReference type="GO" id="GO:0005886">
    <property type="term" value="C:plasma membrane"/>
    <property type="evidence" value="ECO:0007669"/>
    <property type="project" value="UniProtKB-SubCell"/>
</dbReference>
<keyword evidence="4" id="KW-1003">Cell membrane</keyword>
<keyword evidence="3" id="KW-0050">Antiport</keyword>
<dbReference type="GO" id="GO:0015297">
    <property type="term" value="F:antiporter activity"/>
    <property type="evidence" value="ECO:0007669"/>
    <property type="project" value="UniProtKB-KW"/>
</dbReference>
<evidence type="ECO:0000256" key="1">
    <source>
        <dbReference type="ARBA" id="ARBA00004651"/>
    </source>
</evidence>
<dbReference type="PANTHER" id="PTHR34584:SF1">
    <property type="entry name" value="NA(+)_H(+) ANTIPORTER SUBUNIT E1"/>
    <property type="match status" value="1"/>
</dbReference>
<evidence type="ECO:0000256" key="3">
    <source>
        <dbReference type="ARBA" id="ARBA00022449"/>
    </source>
</evidence>
<organism evidence="9 10">
    <name type="scientific">Eubacterium oxidoreducens</name>
    <dbReference type="NCBI Taxonomy" id="1732"/>
    <lineage>
        <taxon>Bacteria</taxon>
        <taxon>Bacillati</taxon>
        <taxon>Bacillota</taxon>
        <taxon>Clostridia</taxon>
        <taxon>Eubacteriales</taxon>
        <taxon>Eubacteriaceae</taxon>
        <taxon>Eubacterium</taxon>
    </lineage>
</organism>
<protein>
    <submittedName>
        <fullName evidence="9">Multicomponent Na+:H+ antiporter subunit E</fullName>
    </submittedName>
</protein>
<dbReference type="STRING" id="1732.SAMN02910417_01748"/>
<dbReference type="AlphaFoldDB" id="A0A1G6BSH7"/>
<keyword evidence="6 8" id="KW-1133">Transmembrane helix</keyword>
<proteinExistence type="inferred from homology"/>
<evidence type="ECO:0000256" key="6">
    <source>
        <dbReference type="ARBA" id="ARBA00022989"/>
    </source>
</evidence>